<dbReference type="InterPro" id="IPR002182">
    <property type="entry name" value="NB-ARC"/>
</dbReference>
<dbReference type="Proteomes" id="UP001341281">
    <property type="component" value="Chromosome 09"/>
</dbReference>
<dbReference type="GO" id="GO:0002758">
    <property type="term" value="P:innate immune response-activating signaling pathway"/>
    <property type="evidence" value="ECO:0007669"/>
    <property type="project" value="UniProtKB-ARBA"/>
</dbReference>
<keyword evidence="13" id="KW-1185">Reference proteome</keyword>
<keyword evidence="6 7" id="KW-0175">Coiled coil</keyword>
<keyword evidence="4" id="KW-0547">Nucleotide-binding</keyword>
<dbReference type="GO" id="GO:0042742">
    <property type="term" value="P:defense response to bacterium"/>
    <property type="evidence" value="ECO:0007669"/>
    <property type="project" value="UniProtKB-ARBA"/>
</dbReference>
<dbReference type="PANTHER" id="PTHR23155">
    <property type="entry name" value="DISEASE RESISTANCE PROTEIN RP"/>
    <property type="match status" value="1"/>
</dbReference>
<dbReference type="FunFam" id="1.10.10.10:FF:000322">
    <property type="entry name" value="Probable disease resistance protein At1g63360"/>
    <property type="match status" value="1"/>
</dbReference>
<name>A0AAQ3XF47_PASNO</name>
<dbReference type="SUPFAM" id="SSF52058">
    <property type="entry name" value="L domain-like"/>
    <property type="match status" value="1"/>
</dbReference>
<dbReference type="Pfam" id="PF18052">
    <property type="entry name" value="Rx_N"/>
    <property type="match status" value="1"/>
</dbReference>
<dbReference type="GO" id="GO:0009626">
    <property type="term" value="P:plant-type hypersensitive response"/>
    <property type="evidence" value="ECO:0007669"/>
    <property type="project" value="UniProtKB-ARBA"/>
</dbReference>
<dbReference type="InterPro" id="IPR055414">
    <property type="entry name" value="LRR_R13L4/SHOC2-like"/>
</dbReference>
<feature type="domain" description="Disease resistance protein winged helix" evidence="10">
    <location>
        <begin position="388"/>
        <end position="454"/>
    </location>
</feature>
<dbReference type="Gene3D" id="3.80.10.10">
    <property type="entry name" value="Ribonuclease Inhibitor"/>
    <property type="match status" value="1"/>
</dbReference>
<dbReference type="InterPro" id="IPR044974">
    <property type="entry name" value="Disease_R_plants"/>
</dbReference>
<feature type="domain" description="NB-ARC" evidence="8">
    <location>
        <begin position="167"/>
        <end position="251"/>
    </location>
</feature>
<evidence type="ECO:0000256" key="6">
    <source>
        <dbReference type="ARBA" id="ARBA00023054"/>
    </source>
</evidence>
<dbReference type="GO" id="GO:0043531">
    <property type="term" value="F:ADP binding"/>
    <property type="evidence" value="ECO:0007669"/>
    <property type="project" value="InterPro"/>
</dbReference>
<dbReference type="Pfam" id="PF23559">
    <property type="entry name" value="WHD_DRP"/>
    <property type="match status" value="1"/>
</dbReference>
<keyword evidence="2" id="KW-0433">Leucine-rich repeat</keyword>
<evidence type="ECO:0000256" key="5">
    <source>
        <dbReference type="ARBA" id="ARBA00022821"/>
    </source>
</evidence>
<dbReference type="PANTHER" id="PTHR23155:SF906">
    <property type="entry name" value="OS08G0205100 PROTEIN"/>
    <property type="match status" value="1"/>
</dbReference>
<dbReference type="AlphaFoldDB" id="A0AAQ3XF47"/>
<evidence type="ECO:0000256" key="7">
    <source>
        <dbReference type="SAM" id="Coils"/>
    </source>
</evidence>
<dbReference type="Gene3D" id="3.40.50.300">
    <property type="entry name" value="P-loop containing nucleotide triphosphate hydrolases"/>
    <property type="match status" value="1"/>
</dbReference>
<evidence type="ECO:0000256" key="2">
    <source>
        <dbReference type="ARBA" id="ARBA00022614"/>
    </source>
</evidence>
<dbReference type="InterPro" id="IPR058922">
    <property type="entry name" value="WHD_DRP"/>
</dbReference>
<proteinExistence type="inferred from homology"/>
<evidence type="ECO:0000256" key="1">
    <source>
        <dbReference type="ARBA" id="ARBA00008894"/>
    </source>
</evidence>
<evidence type="ECO:0000256" key="3">
    <source>
        <dbReference type="ARBA" id="ARBA00022737"/>
    </source>
</evidence>
<feature type="domain" description="Disease resistance R13L4/SHOC-2-like LRR" evidence="11">
    <location>
        <begin position="473"/>
        <end position="633"/>
    </location>
</feature>
<keyword evidence="3" id="KW-0677">Repeat</keyword>
<evidence type="ECO:0000313" key="12">
    <source>
        <dbReference type="EMBL" id="WVZ95546.1"/>
    </source>
</evidence>
<dbReference type="Gene3D" id="1.10.10.10">
    <property type="entry name" value="Winged helix-like DNA-binding domain superfamily/Winged helix DNA-binding domain"/>
    <property type="match status" value="1"/>
</dbReference>
<comment type="similarity">
    <text evidence="1">Belongs to the disease resistance NB-LRR family.</text>
</comment>
<dbReference type="Gene3D" id="1.20.5.4130">
    <property type="match status" value="1"/>
</dbReference>
<dbReference type="Pfam" id="PF00931">
    <property type="entry name" value="NB-ARC"/>
    <property type="match status" value="1"/>
</dbReference>
<evidence type="ECO:0000259" key="9">
    <source>
        <dbReference type="Pfam" id="PF18052"/>
    </source>
</evidence>
<sequence>MSAMNALLHKLDDADELDPEARNWRNQVRDMAYDIEDCIDDFTNNVVVDSGATNSKAAMGGFLDRAFSSLPCRRRWSLFDARVYLRMSVAAHFRPPISCRAHLEAAWQIKELRTRLQEINERHKRYKVDRCCARATASVVVDPCISAFYKEAASLVGIDGPKRELTKLVMDEEERLKVMSIVGFGGLGKTTLASQVYRQVGGQFSCKAFVSVFQKPDMARLLTSVLFQLKQHPFDACGVQDLINTLWEYLQDKSRVIITTRLGDVARTCSSDHGCIHNMNPLNEQDSRKLFFNRIFGSKDGCPPHLTQVSCKILKKCGGLPLAIVTVASILACQPTRLEEQWEYIQNSLSSNKFSRQSTLEDMMHILELSYKSLPHHLKACFLYLGAYPEDSVISKVEVLKRWVAEGFVSHSPGQDAWAVAESYFNELVNRSMIQLPYQQGHCTEDKIRRLTIDLNGVVDDTMAMNITRKVSHVRSLAVFGGTRWVHPLLEFKFLRVLILEFFLHEMIINLTGINQLYLKVEYKECLLDGDIPSQVSIVLPSQIRRLQHLETLELPWVSDCSIPSISYIIDLPRLTHLVLRQHKGGMPDGIGKVKSLRTLHGFNLPVSSIENINGLGELTNLSDLSVHCGKGHPNSTDTRMDGCSKLFPREAWQPQSALCEI</sequence>
<feature type="coiled-coil region" evidence="7">
    <location>
        <begin position="102"/>
        <end position="129"/>
    </location>
</feature>
<dbReference type="InterPro" id="IPR041118">
    <property type="entry name" value="Rx_N"/>
</dbReference>
<dbReference type="PRINTS" id="PR00364">
    <property type="entry name" value="DISEASERSIST"/>
</dbReference>
<evidence type="ECO:0000313" key="13">
    <source>
        <dbReference type="Proteomes" id="UP001341281"/>
    </source>
</evidence>
<feature type="domain" description="Disease resistance N-terminal" evidence="9">
    <location>
        <begin position="1"/>
        <end position="47"/>
    </location>
</feature>
<gene>
    <name evidence="12" type="ORF">U9M48_041297</name>
</gene>
<evidence type="ECO:0000259" key="11">
    <source>
        <dbReference type="Pfam" id="PF23598"/>
    </source>
</evidence>
<evidence type="ECO:0000259" key="8">
    <source>
        <dbReference type="Pfam" id="PF00931"/>
    </source>
</evidence>
<organism evidence="12 13">
    <name type="scientific">Paspalum notatum var. saurae</name>
    <dbReference type="NCBI Taxonomy" id="547442"/>
    <lineage>
        <taxon>Eukaryota</taxon>
        <taxon>Viridiplantae</taxon>
        <taxon>Streptophyta</taxon>
        <taxon>Embryophyta</taxon>
        <taxon>Tracheophyta</taxon>
        <taxon>Spermatophyta</taxon>
        <taxon>Magnoliopsida</taxon>
        <taxon>Liliopsida</taxon>
        <taxon>Poales</taxon>
        <taxon>Poaceae</taxon>
        <taxon>PACMAD clade</taxon>
        <taxon>Panicoideae</taxon>
        <taxon>Andropogonodae</taxon>
        <taxon>Paspaleae</taxon>
        <taxon>Paspalinae</taxon>
        <taxon>Paspalum</taxon>
    </lineage>
</organism>
<dbReference type="Pfam" id="PF23598">
    <property type="entry name" value="LRR_14"/>
    <property type="match status" value="1"/>
</dbReference>
<accession>A0AAQ3XF47</accession>
<evidence type="ECO:0000259" key="10">
    <source>
        <dbReference type="Pfam" id="PF23559"/>
    </source>
</evidence>
<dbReference type="Gene3D" id="1.10.8.430">
    <property type="entry name" value="Helical domain of apoptotic protease-activating factors"/>
    <property type="match status" value="1"/>
</dbReference>
<dbReference type="InterPro" id="IPR032675">
    <property type="entry name" value="LRR_dom_sf"/>
</dbReference>
<dbReference type="EMBL" id="CP144753">
    <property type="protein sequence ID" value="WVZ95546.1"/>
    <property type="molecule type" value="Genomic_DNA"/>
</dbReference>
<keyword evidence="5" id="KW-0611">Plant defense</keyword>
<reference evidence="12 13" key="1">
    <citation type="submission" date="2024-02" db="EMBL/GenBank/DDBJ databases">
        <title>High-quality chromosome-scale genome assembly of Pensacola bahiagrass (Paspalum notatum Flugge var. saurae).</title>
        <authorList>
            <person name="Vega J.M."/>
            <person name="Podio M."/>
            <person name="Orjuela J."/>
            <person name="Siena L.A."/>
            <person name="Pessino S.C."/>
            <person name="Combes M.C."/>
            <person name="Mariac C."/>
            <person name="Albertini E."/>
            <person name="Pupilli F."/>
            <person name="Ortiz J.P.A."/>
            <person name="Leblanc O."/>
        </authorList>
    </citation>
    <scope>NUCLEOTIDE SEQUENCE [LARGE SCALE GENOMIC DNA]</scope>
    <source>
        <strain evidence="12">R1</strain>
        <tissue evidence="12">Leaf</tissue>
    </source>
</reference>
<dbReference type="InterPro" id="IPR027417">
    <property type="entry name" value="P-loop_NTPase"/>
</dbReference>
<protein>
    <submittedName>
        <fullName evidence="12">Uncharacterized protein</fullName>
    </submittedName>
</protein>
<dbReference type="SUPFAM" id="SSF52540">
    <property type="entry name" value="P-loop containing nucleoside triphosphate hydrolases"/>
    <property type="match status" value="1"/>
</dbReference>
<evidence type="ECO:0000256" key="4">
    <source>
        <dbReference type="ARBA" id="ARBA00022741"/>
    </source>
</evidence>
<dbReference type="InterPro" id="IPR042197">
    <property type="entry name" value="Apaf_helical"/>
</dbReference>
<dbReference type="InterPro" id="IPR036388">
    <property type="entry name" value="WH-like_DNA-bd_sf"/>
</dbReference>